<keyword evidence="3" id="KW-0143">Chaperone</keyword>
<feature type="region of interest" description="Disordered" evidence="5">
    <location>
        <begin position="110"/>
        <end position="144"/>
    </location>
</feature>
<dbReference type="GO" id="GO:0140662">
    <property type="term" value="F:ATP-dependent protein folding chaperone"/>
    <property type="evidence" value="ECO:0007669"/>
    <property type="project" value="InterPro"/>
</dbReference>
<dbReference type="Proteomes" id="UP000059188">
    <property type="component" value="Unassembled WGS sequence"/>
</dbReference>
<reference evidence="6 7" key="1">
    <citation type="submission" date="2014-11" db="EMBL/GenBank/DDBJ databases">
        <authorList>
            <person name="Wibberg Daniel"/>
        </authorList>
    </citation>
    <scope>NUCLEOTIDE SEQUENCE [LARGE SCALE GENOMIC DNA]</scope>
    <source>
        <strain evidence="6">Rhizoctonia solani AG1-IB 7/3/14</strain>
    </source>
</reference>
<dbReference type="InterPro" id="IPR002423">
    <property type="entry name" value="Cpn60/GroEL/TCP-1"/>
</dbReference>
<dbReference type="InterPro" id="IPR017998">
    <property type="entry name" value="Chaperone_TCP-1"/>
</dbReference>
<dbReference type="STRING" id="1108050.A0A0B7FSF6"/>
<sequence>MRSTGTWRGEEVAGAAQGAVFKTIADALEVIPRTLVQNAGGNAIRVLTELRAKHAAGEHTWGIDGHVGKITDMKTYGLYESASVKIQTLKTAIEATRVLLRVDDIVQATRKDKSGGGGGGAPVVQDMGQGAHGEGVEPKVPWDD</sequence>
<dbReference type="AlphaFoldDB" id="A0A0B7FSF6"/>
<dbReference type="OrthoDB" id="10248520at2759"/>
<organism evidence="6 7">
    <name type="scientific">Thanatephorus cucumeris (strain AG1-IB / isolate 7/3/14)</name>
    <name type="common">Lettuce bottom rot fungus</name>
    <name type="synonym">Rhizoctonia solani</name>
    <dbReference type="NCBI Taxonomy" id="1108050"/>
    <lineage>
        <taxon>Eukaryota</taxon>
        <taxon>Fungi</taxon>
        <taxon>Dikarya</taxon>
        <taxon>Basidiomycota</taxon>
        <taxon>Agaricomycotina</taxon>
        <taxon>Agaricomycetes</taxon>
        <taxon>Cantharellales</taxon>
        <taxon>Ceratobasidiaceae</taxon>
        <taxon>Rhizoctonia</taxon>
        <taxon>Rhizoctonia solani AG-1</taxon>
    </lineage>
</organism>
<keyword evidence="2" id="KW-0067">ATP-binding</keyword>
<evidence type="ECO:0000256" key="3">
    <source>
        <dbReference type="ARBA" id="ARBA00023186"/>
    </source>
</evidence>
<keyword evidence="1" id="KW-0547">Nucleotide-binding</keyword>
<gene>
    <name evidence="6" type="ORF">RSOLAG1IB_09100</name>
</gene>
<dbReference type="FunFam" id="1.10.560.10:FF:000073">
    <property type="entry name" value="T-complex protein 1 subunit gamma"/>
    <property type="match status" value="1"/>
</dbReference>
<dbReference type="Gene3D" id="1.10.560.10">
    <property type="entry name" value="GroEL-like equatorial domain"/>
    <property type="match status" value="1"/>
</dbReference>
<dbReference type="PANTHER" id="PTHR11353">
    <property type="entry name" value="CHAPERONIN"/>
    <property type="match status" value="1"/>
</dbReference>
<name>A0A0B7FSF6_THACB</name>
<evidence type="ECO:0000256" key="4">
    <source>
        <dbReference type="ARBA" id="ARBA00031286"/>
    </source>
</evidence>
<dbReference type="Pfam" id="PF00118">
    <property type="entry name" value="Cpn60_TCP1"/>
    <property type="match status" value="1"/>
</dbReference>
<dbReference type="GO" id="GO:0005524">
    <property type="term" value="F:ATP binding"/>
    <property type="evidence" value="ECO:0007669"/>
    <property type="project" value="UniProtKB-KW"/>
</dbReference>
<evidence type="ECO:0000256" key="5">
    <source>
        <dbReference type="SAM" id="MobiDB-lite"/>
    </source>
</evidence>
<evidence type="ECO:0000256" key="1">
    <source>
        <dbReference type="ARBA" id="ARBA00022741"/>
    </source>
</evidence>
<dbReference type="EMBL" id="LN679137">
    <property type="protein sequence ID" value="CEL59112.1"/>
    <property type="molecule type" value="Genomic_DNA"/>
</dbReference>
<dbReference type="InterPro" id="IPR027413">
    <property type="entry name" value="GROEL-like_equatorial_sf"/>
</dbReference>
<evidence type="ECO:0000313" key="7">
    <source>
        <dbReference type="Proteomes" id="UP000059188"/>
    </source>
</evidence>
<feature type="compositionally biased region" description="Basic and acidic residues" evidence="5">
    <location>
        <begin position="134"/>
        <end position="144"/>
    </location>
</feature>
<accession>A0A0B7FSF6</accession>
<keyword evidence="7" id="KW-1185">Reference proteome</keyword>
<protein>
    <recommendedName>
        <fullName evidence="4">CCT-gamma</fullName>
    </recommendedName>
</protein>
<evidence type="ECO:0000313" key="6">
    <source>
        <dbReference type="EMBL" id="CEL59112.1"/>
    </source>
</evidence>
<proteinExistence type="predicted"/>
<evidence type="ECO:0000256" key="2">
    <source>
        <dbReference type="ARBA" id="ARBA00022840"/>
    </source>
</evidence>
<dbReference type="SUPFAM" id="SSF48592">
    <property type="entry name" value="GroEL equatorial domain-like"/>
    <property type="match status" value="1"/>
</dbReference>